<evidence type="ECO:0000313" key="13">
    <source>
        <dbReference type="Proteomes" id="UP001515500"/>
    </source>
</evidence>
<dbReference type="Gene3D" id="2.40.70.10">
    <property type="entry name" value="Acid Proteases"/>
    <property type="match status" value="1"/>
</dbReference>
<feature type="domain" description="Reverse transcriptase" evidence="10">
    <location>
        <begin position="593"/>
        <end position="753"/>
    </location>
</feature>
<keyword evidence="5" id="KW-0255">Endonuclease</keyword>
<feature type="domain" description="Reverse transcriptase/retrotransposon-derived protein RNase H-like" evidence="12">
    <location>
        <begin position="815"/>
        <end position="865"/>
    </location>
</feature>
<evidence type="ECO:0000256" key="4">
    <source>
        <dbReference type="ARBA" id="ARBA00022722"/>
    </source>
</evidence>
<dbReference type="GO" id="GO:0008233">
    <property type="term" value="F:peptidase activity"/>
    <property type="evidence" value="ECO:0007669"/>
    <property type="project" value="UniProtKB-KW"/>
</dbReference>
<protein>
    <submittedName>
        <fullName evidence="14">Uncharacterized protein LOC120263108</fullName>
    </submittedName>
</protein>
<evidence type="ECO:0000256" key="8">
    <source>
        <dbReference type="ARBA" id="ARBA00023268"/>
    </source>
</evidence>
<dbReference type="InterPro" id="IPR000477">
    <property type="entry name" value="RT_dom"/>
</dbReference>
<keyword evidence="13" id="KW-1185">Reference proteome</keyword>
<dbReference type="Pfam" id="PF08284">
    <property type="entry name" value="RVP_2"/>
    <property type="match status" value="1"/>
</dbReference>
<dbReference type="InterPro" id="IPR041577">
    <property type="entry name" value="RT_RNaseH_2"/>
</dbReference>
<evidence type="ECO:0000256" key="7">
    <source>
        <dbReference type="ARBA" id="ARBA00022918"/>
    </source>
</evidence>
<dbReference type="RefSeq" id="XP_039126949.1">
    <property type="nucleotide sequence ID" value="XM_039271015.1"/>
</dbReference>
<keyword evidence="7" id="KW-0695">RNA-directed DNA polymerase</keyword>
<dbReference type="Pfam" id="PF17919">
    <property type="entry name" value="RT_RNaseH_2"/>
    <property type="match status" value="1"/>
</dbReference>
<evidence type="ECO:0000256" key="5">
    <source>
        <dbReference type="ARBA" id="ARBA00022759"/>
    </source>
</evidence>
<dbReference type="InterPro" id="IPR021109">
    <property type="entry name" value="Peptidase_aspartic_dom_sf"/>
</dbReference>
<proteinExistence type="predicted"/>
<name>A0AB40BHZ0_DIOCR</name>
<evidence type="ECO:0000259" key="11">
    <source>
        <dbReference type="Pfam" id="PF03732"/>
    </source>
</evidence>
<gene>
    <name evidence="14" type="primary">LOC120263108</name>
</gene>
<keyword evidence="2" id="KW-0808">Transferase</keyword>
<dbReference type="GO" id="GO:0006508">
    <property type="term" value="P:proteolysis"/>
    <property type="evidence" value="ECO:0007669"/>
    <property type="project" value="UniProtKB-KW"/>
</dbReference>
<keyword evidence="8" id="KW-0511">Multifunctional enzyme</keyword>
<accession>A0AB40BHZ0</accession>
<reference evidence="14" key="1">
    <citation type="submission" date="2025-08" db="UniProtKB">
        <authorList>
            <consortium name="RefSeq"/>
        </authorList>
    </citation>
    <scope>IDENTIFICATION</scope>
</reference>
<dbReference type="GO" id="GO:0003964">
    <property type="term" value="F:RNA-directed DNA polymerase activity"/>
    <property type="evidence" value="ECO:0007669"/>
    <property type="project" value="UniProtKB-KW"/>
</dbReference>
<evidence type="ECO:0000313" key="14">
    <source>
        <dbReference type="RefSeq" id="XP_039126949.1"/>
    </source>
</evidence>
<organism evidence="13 14">
    <name type="scientific">Dioscorea cayennensis subsp. rotundata</name>
    <name type="common">White Guinea yam</name>
    <name type="synonym">Dioscorea rotundata</name>
    <dbReference type="NCBI Taxonomy" id="55577"/>
    <lineage>
        <taxon>Eukaryota</taxon>
        <taxon>Viridiplantae</taxon>
        <taxon>Streptophyta</taxon>
        <taxon>Embryophyta</taxon>
        <taxon>Tracheophyta</taxon>
        <taxon>Spermatophyta</taxon>
        <taxon>Magnoliopsida</taxon>
        <taxon>Liliopsida</taxon>
        <taxon>Dioscoreales</taxon>
        <taxon>Dioscoreaceae</taxon>
        <taxon>Dioscorea</taxon>
    </lineage>
</organism>
<feature type="domain" description="Retrotransposon gag" evidence="11">
    <location>
        <begin position="101"/>
        <end position="190"/>
    </location>
</feature>
<evidence type="ECO:0000259" key="10">
    <source>
        <dbReference type="Pfam" id="PF00078"/>
    </source>
</evidence>
<dbReference type="CDD" id="cd00303">
    <property type="entry name" value="retropepsin_like"/>
    <property type="match status" value="1"/>
</dbReference>
<dbReference type="InterPro" id="IPR050951">
    <property type="entry name" value="Retrovirus_Pol_polyprotein"/>
</dbReference>
<dbReference type="FunFam" id="3.10.10.10:FF:000007">
    <property type="entry name" value="Retrovirus-related Pol polyprotein from transposon 17.6-like Protein"/>
    <property type="match status" value="1"/>
</dbReference>
<sequence>MEEQLTAINERQDAMMTQMESLCSSVHQHAELFETVQKSLVAQQSVMTDLMVKLTRLERPDPAALLLPSSVPPLLPRPPITTTTPQQSNVPAILPDQRIEIAAFYMTGDALQWYHWLYCTQQLSTWEVFSRQAELRFGPPTFVNHEAQLFKVKQQTTLAAYLSEFESLSTRVRGLSSTSLLNCFLSGLREDIQTELYVLKPASIHDAMGMAKLVDDKHKAMRAFQPPRFLPTRSPQLQNPTGVAPTLNRTSAPGVFPIKRLTPAEMASRREHGLCFNCDSKFIKGHRCAPSQFLCLMTEDSDEPVSETEKQDHPILATEPEPPDAVAEEATNPCISFHALNGLTIPSTLKITGKIHGKDVVVLIDGGSTNNFIQTRWAHHLNLPIQQSSHLRVTVGNGEVLTCGGECQRVPLQLGEVVFPVDLLLLPVFCAGIVLGVHWLAELGPIVFDYQHLWMEFQSGGATVRLHGVQQPCIQDTSHTSLKRHVHSSTAHQFFYLSVSLTTPEHNQPPSITTTSNTAPSQFTDQLQQLLLRYDDIFCLPVGLPPARAFDHKIPLLLEAAPVNVRPYRYTHFQKAEIEHLVDNMLKEGGILVKKKDGSWRFCVDYRALNAITIKDRFSIPTVEELLDELSSAHIFSKLNLRSGYHQVRIHPPDIEKTAFRMHEGHYEFLVMSFGLSNAPSSFQAMMHTLFRSALRKYALVFFDDILIYSRDWVTHLEHLHHIFALFRDHKIFAKRSKCEFGCSSIGYLGHRINGQGVQVDPEKIQAIQHWPHPTTLRCLRGFLGISGYYRRFVRGYAAISAPLTELLCKNLFVWTPEATKAYEALKFALTQTPILQLPDFSCQFEVHTDAWSTGIGAVLLRKESPYRVF</sequence>
<keyword evidence="6" id="KW-0378">Hydrolase</keyword>
<dbReference type="PANTHER" id="PTHR37984:SF5">
    <property type="entry name" value="PROTEIN NYNRIN-LIKE"/>
    <property type="match status" value="1"/>
</dbReference>
<evidence type="ECO:0000256" key="2">
    <source>
        <dbReference type="ARBA" id="ARBA00022679"/>
    </source>
</evidence>
<dbReference type="PANTHER" id="PTHR37984">
    <property type="entry name" value="PROTEIN CBG26694"/>
    <property type="match status" value="1"/>
</dbReference>
<evidence type="ECO:0000256" key="6">
    <source>
        <dbReference type="ARBA" id="ARBA00022801"/>
    </source>
</evidence>
<evidence type="ECO:0000259" key="12">
    <source>
        <dbReference type="Pfam" id="PF17919"/>
    </source>
</evidence>
<keyword evidence="3" id="KW-0548">Nucleotidyltransferase</keyword>
<dbReference type="Pfam" id="PF00078">
    <property type="entry name" value="RVT_1"/>
    <property type="match status" value="1"/>
</dbReference>
<dbReference type="InterPro" id="IPR005162">
    <property type="entry name" value="Retrotrans_gag_dom"/>
</dbReference>
<feature type="compositionally biased region" description="Polar residues" evidence="9">
    <location>
        <begin position="233"/>
        <end position="249"/>
    </location>
</feature>
<dbReference type="SUPFAM" id="SSF50630">
    <property type="entry name" value="Acid proteases"/>
    <property type="match status" value="1"/>
</dbReference>
<dbReference type="Pfam" id="PF03732">
    <property type="entry name" value="Retrotrans_gag"/>
    <property type="match status" value="1"/>
</dbReference>
<evidence type="ECO:0000256" key="9">
    <source>
        <dbReference type="SAM" id="MobiDB-lite"/>
    </source>
</evidence>
<evidence type="ECO:0000256" key="3">
    <source>
        <dbReference type="ARBA" id="ARBA00022695"/>
    </source>
</evidence>
<dbReference type="InterPro" id="IPR043502">
    <property type="entry name" value="DNA/RNA_pol_sf"/>
</dbReference>
<dbReference type="Gene3D" id="3.30.70.270">
    <property type="match status" value="2"/>
</dbReference>
<dbReference type="GeneID" id="120263108"/>
<dbReference type="CDD" id="cd01647">
    <property type="entry name" value="RT_LTR"/>
    <property type="match status" value="1"/>
</dbReference>
<keyword evidence="1" id="KW-0645">Protease</keyword>
<evidence type="ECO:0000256" key="1">
    <source>
        <dbReference type="ARBA" id="ARBA00022670"/>
    </source>
</evidence>
<dbReference type="FunFam" id="3.30.70.270:FF:000020">
    <property type="entry name" value="Transposon Tf2-6 polyprotein-like Protein"/>
    <property type="match status" value="1"/>
</dbReference>
<feature type="region of interest" description="Disordered" evidence="9">
    <location>
        <begin position="228"/>
        <end position="249"/>
    </location>
</feature>
<dbReference type="Proteomes" id="UP001515500">
    <property type="component" value="Chromosome 6"/>
</dbReference>
<dbReference type="Gene3D" id="3.10.10.10">
    <property type="entry name" value="HIV Type 1 Reverse Transcriptase, subunit A, domain 1"/>
    <property type="match status" value="1"/>
</dbReference>
<dbReference type="AlphaFoldDB" id="A0AB40BHZ0"/>
<dbReference type="SUPFAM" id="SSF56672">
    <property type="entry name" value="DNA/RNA polymerases"/>
    <property type="match status" value="1"/>
</dbReference>
<keyword evidence="4" id="KW-0540">Nuclease</keyword>
<dbReference type="GO" id="GO:0004519">
    <property type="term" value="F:endonuclease activity"/>
    <property type="evidence" value="ECO:0007669"/>
    <property type="project" value="UniProtKB-KW"/>
</dbReference>
<dbReference type="InterPro" id="IPR043128">
    <property type="entry name" value="Rev_trsase/Diguanyl_cyclase"/>
</dbReference>